<dbReference type="OrthoDB" id="9815525at2"/>
<dbReference type="Pfam" id="PF07690">
    <property type="entry name" value="MFS_1"/>
    <property type="match status" value="1"/>
</dbReference>
<dbReference type="EMBL" id="CP011112">
    <property type="protein sequence ID" value="AKU17943.1"/>
    <property type="molecule type" value="Genomic_DNA"/>
</dbReference>
<name>A0A0K1JMY0_9MICO</name>
<dbReference type="GO" id="GO:0022857">
    <property type="term" value="F:transmembrane transporter activity"/>
    <property type="evidence" value="ECO:0007669"/>
    <property type="project" value="InterPro"/>
</dbReference>
<keyword evidence="5 6" id="KW-0472">Membrane</keyword>
<keyword evidence="4 6" id="KW-1133">Transmembrane helix</keyword>
<keyword evidence="2" id="KW-1003">Cell membrane</keyword>
<protein>
    <submittedName>
        <fullName evidence="7">Transporter</fullName>
    </submittedName>
</protein>
<feature type="transmembrane region" description="Helical" evidence="6">
    <location>
        <begin position="384"/>
        <end position="406"/>
    </location>
</feature>
<feature type="transmembrane region" description="Helical" evidence="6">
    <location>
        <begin position="232"/>
        <end position="255"/>
    </location>
</feature>
<dbReference type="Proteomes" id="UP000066480">
    <property type="component" value="Chromosome"/>
</dbReference>
<feature type="transmembrane region" description="Helical" evidence="6">
    <location>
        <begin position="170"/>
        <end position="194"/>
    </location>
</feature>
<comment type="subcellular location">
    <subcellularLocation>
        <location evidence="1">Cell membrane</location>
        <topology evidence="1">Multi-pass membrane protein</topology>
    </subcellularLocation>
</comment>
<accession>A0A0K1JMY0</accession>
<dbReference type="STRING" id="571913.VV02_22225"/>
<evidence type="ECO:0000256" key="1">
    <source>
        <dbReference type="ARBA" id="ARBA00004651"/>
    </source>
</evidence>
<dbReference type="PANTHER" id="PTHR23513">
    <property type="entry name" value="INTEGRAL MEMBRANE EFFLUX PROTEIN-RELATED"/>
    <property type="match status" value="1"/>
</dbReference>
<dbReference type="InterPro" id="IPR036259">
    <property type="entry name" value="MFS_trans_sf"/>
</dbReference>
<sequence>MTDTTAAKPKVALWRNRQFATYWGGQTISEVGDRVTELALPLIAVTMLHAGPTAVGLLTAAVWLPNLMSLFVGAWVDSQARKQRVMVWADALQGLTMLSLPIAHYVGAITLGQLFAVALIAGAASVFYQTSYSSFFVSLVRRDQYLEANSLVSTTRSGSFIVGPALAGGLIQLLTAPIAILVDAVSFFVAAFLTRRVKVDESMRERETSDESLLHKSREGMRFVLRHPYLKASLRCSTTINFFSFVASALIILFASRNLHLSAGVIGLAFGIGATGGLLGALLAARVARRLGVGPTIALGAVLFCAPFALVPIAGGPVWARAGTLALVEFISAGGVMLYDINNNALQAAVTPDFMRSRVSGAYSTVNYGIRPLGAVVGGLGGELLGIGPTMIAAGIGGSLSFLWLLGSPNISTRTIDDLEPVGA</sequence>
<evidence type="ECO:0000256" key="4">
    <source>
        <dbReference type="ARBA" id="ARBA00022989"/>
    </source>
</evidence>
<dbReference type="CDD" id="cd06173">
    <property type="entry name" value="MFS_MefA_like"/>
    <property type="match status" value="1"/>
</dbReference>
<dbReference type="GO" id="GO:0005886">
    <property type="term" value="C:plasma membrane"/>
    <property type="evidence" value="ECO:0007669"/>
    <property type="project" value="UniProtKB-SubCell"/>
</dbReference>
<dbReference type="PRINTS" id="PR01988">
    <property type="entry name" value="EXPORTERBACE"/>
</dbReference>
<proteinExistence type="predicted"/>
<dbReference type="KEGG" id="lmoi:VV02_22225"/>
<dbReference type="PATRIC" id="fig|571913.6.peg.4501"/>
<dbReference type="PANTHER" id="PTHR23513:SF6">
    <property type="entry name" value="MAJOR FACILITATOR SUPERFAMILY ASSOCIATED DOMAIN-CONTAINING PROTEIN"/>
    <property type="match status" value="1"/>
</dbReference>
<evidence type="ECO:0000256" key="2">
    <source>
        <dbReference type="ARBA" id="ARBA00022475"/>
    </source>
</evidence>
<evidence type="ECO:0000256" key="3">
    <source>
        <dbReference type="ARBA" id="ARBA00022692"/>
    </source>
</evidence>
<feature type="transmembrane region" description="Helical" evidence="6">
    <location>
        <begin position="54"/>
        <end position="76"/>
    </location>
</feature>
<evidence type="ECO:0000256" key="6">
    <source>
        <dbReference type="SAM" id="Phobius"/>
    </source>
</evidence>
<dbReference type="Gene3D" id="1.20.1250.20">
    <property type="entry name" value="MFS general substrate transporter like domains"/>
    <property type="match status" value="1"/>
</dbReference>
<dbReference type="InterPro" id="IPR011701">
    <property type="entry name" value="MFS"/>
</dbReference>
<keyword evidence="3 6" id="KW-0812">Transmembrane</keyword>
<dbReference type="InterPro" id="IPR022324">
    <property type="entry name" value="Bacilysin_exporter_BacE_put"/>
</dbReference>
<reference evidence="7 8" key="1">
    <citation type="submission" date="2015-03" db="EMBL/GenBank/DDBJ databases">
        <title>Luteipulveratus halotolerans sp. nov., a novel actinobacterium (Dermacoccaceae) from Sarawak, Malaysia.</title>
        <authorList>
            <person name="Juboi H."/>
            <person name="Basik A."/>
            <person name="Shamsul S.S."/>
            <person name="Arnold P."/>
            <person name="Schmitt E.K."/>
            <person name="Sanglier J.-J."/>
            <person name="Yeo T."/>
        </authorList>
    </citation>
    <scope>NUCLEOTIDE SEQUENCE [LARGE SCALE GENOMIC DNA]</scope>
    <source>
        <strain evidence="7 8">MN07-A0370</strain>
    </source>
</reference>
<dbReference type="RefSeq" id="WP_052595147.1">
    <property type="nucleotide sequence ID" value="NZ_CP011112.1"/>
</dbReference>
<feature type="transmembrane region" description="Helical" evidence="6">
    <location>
        <begin position="261"/>
        <end position="285"/>
    </location>
</feature>
<evidence type="ECO:0000256" key="5">
    <source>
        <dbReference type="ARBA" id="ARBA00023136"/>
    </source>
</evidence>
<keyword evidence="8" id="KW-1185">Reference proteome</keyword>
<dbReference type="SUPFAM" id="SSF103473">
    <property type="entry name" value="MFS general substrate transporter"/>
    <property type="match status" value="1"/>
</dbReference>
<gene>
    <name evidence="7" type="ORF">VV02_22225</name>
</gene>
<evidence type="ECO:0000313" key="7">
    <source>
        <dbReference type="EMBL" id="AKU17943.1"/>
    </source>
</evidence>
<feature type="transmembrane region" description="Helical" evidence="6">
    <location>
        <begin position="297"/>
        <end position="320"/>
    </location>
</feature>
<evidence type="ECO:0000313" key="8">
    <source>
        <dbReference type="Proteomes" id="UP000066480"/>
    </source>
</evidence>
<feature type="transmembrane region" description="Helical" evidence="6">
    <location>
        <begin position="102"/>
        <end position="128"/>
    </location>
</feature>
<organism evidence="7 8">
    <name type="scientific">Luteipulveratus mongoliensis</name>
    <dbReference type="NCBI Taxonomy" id="571913"/>
    <lineage>
        <taxon>Bacteria</taxon>
        <taxon>Bacillati</taxon>
        <taxon>Actinomycetota</taxon>
        <taxon>Actinomycetes</taxon>
        <taxon>Micrococcales</taxon>
        <taxon>Dermacoccaceae</taxon>
        <taxon>Luteipulveratus</taxon>
    </lineage>
</organism>
<dbReference type="AlphaFoldDB" id="A0A0K1JMY0"/>